<keyword evidence="1" id="KW-0812">Transmembrane</keyword>
<dbReference type="Proteomes" id="UP001597318">
    <property type="component" value="Unassembled WGS sequence"/>
</dbReference>
<organism evidence="2 3">
    <name type="scientific">Metabacillus endolithicus</name>
    <dbReference type="NCBI Taxonomy" id="1535204"/>
    <lineage>
        <taxon>Bacteria</taxon>
        <taxon>Bacillati</taxon>
        <taxon>Bacillota</taxon>
        <taxon>Bacilli</taxon>
        <taxon>Bacillales</taxon>
        <taxon>Bacillaceae</taxon>
        <taxon>Metabacillus</taxon>
    </lineage>
</organism>
<protein>
    <submittedName>
        <fullName evidence="2">Uncharacterized protein</fullName>
    </submittedName>
</protein>
<gene>
    <name evidence="2" type="ORF">ACFSKK_02130</name>
</gene>
<reference evidence="3" key="1">
    <citation type="journal article" date="2019" name="Int. J. Syst. Evol. Microbiol.">
        <title>The Global Catalogue of Microorganisms (GCM) 10K type strain sequencing project: providing services to taxonomists for standard genome sequencing and annotation.</title>
        <authorList>
            <consortium name="The Broad Institute Genomics Platform"/>
            <consortium name="The Broad Institute Genome Sequencing Center for Infectious Disease"/>
            <person name="Wu L."/>
            <person name="Ma J."/>
        </authorList>
    </citation>
    <scope>NUCLEOTIDE SEQUENCE [LARGE SCALE GENOMIC DNA]</scope>
    <source>
        <strain evidence="3">CGMCC 1.15474</strain>
    </source>
</reference>
<dbReference type="EMBL" id="JBHUIK010000001">
    <property type="protein sequence ID" value="MFD2212505.1"/>
    <property type="molecule type" value="Genomic_DNA"/>
</dbReference>
<sequence>MRDFFQLLIPTVSELFCMFLAFFIPFVLYRISGKLYEVGNPSWKHKEENE</sequence>
<keyword evidence="1" id="KW-1133">Transmembrane helix</keyword>
<keyword evidence="1" id="KW-0472">Membrane</keyword>
<feature type="transmembrane region" description="Helical" evidence="1">
    <location>
        <begin position="7"/>
        <end position="31"/>
    </location>
</feature>
<name>A0ABW5BUB4_9BACI</name>
<evidence type="ECO:0000313" key="2">
    <source>
        <dbReference type="EMBL" id="MFD2212505.1"/>
    </source>
</evidence>
<evidence type="ECO:0000256" key="1">
    <source>
        <dbReference type="SAM" id="Phobius"/>
    </source>
</evidence>
<keyword evidence="3" id="KW-1185">Reference proteome</keyword>
<evidence type="ECO:0000313" key="3">
    <source>
        <dbReference type="Proteomes" id="UP001597318"/>
    </source>
</evidence>
<accession>A0ABW5BUB4</accession>
<dbReference type="RefSeq" id="WP_247342310.1">
    <property type="nucleotide sequence ID" value="NZ_CP095550.1"/>
</dbReference>
<proteinExistence type="predicted"/>
<comment type="caution">
    <text evidence="2">The sequence shown here is derived from an EMBL/GenBank/DDBJ whole genome shotgun (WGS) entry which is preliminary data.</text>
</comment>